<dbReference type="GeneID" id="24562733"/>
<dbReference type="VEuPathDB" id="PiroplasmaDB:BBBOND_0105010"/>
<feature type="chain" id="PRO_5001600529" evidence="1">
    <location>
        <begin position="23"/>
        <end position="51"/>
    </location>
</feature>
<gene>
    <name evidence="2" type="ORF">BBBOND_0105010</name>
</gene>
<dbReference type="EMBL" id="LK391707">
    <property type="protein sequence ID" value="CDR94192.1"/>
    <property type="molecule type" value="Genomic_DNA"/>
</dbReference>
<evidence type="ECO:0000313" key="2">
    <source>
        <dbReference type="EMBL" id="CDR94192.1"/>
    </source>
</evidence>
<dbReference type="RefSeq" id="XP_012766378.1">
    <property type="nucleotide sequence ID" value="XM_012910924.1"/>
</dbReference>
<keyword evidence="1" id="KW-0732">Signal</keyword>
<accession>A0A061D248</accession>
<dbReference type="AlphaFoldDB" id="A0A061D248"/>
<reference evidence="3" key="1">
    <citation type="journal article" date="2014" name="Nucleic Acids Res.">
        <title>The evolutionary dynamics of variant antigen genes in Babesia reveal a history of genomic innovation underlying host-parasite interaction.</title>
        <authorList>
            <person name="Jackson A.P."/>
            <person name="Otto T.D."/>
            <person name="Darby A."/>
            <person name="Ramaprasad A."/>
            <person name="Xia D."/>
            <person name="Echaide I.E."/>
            <person name="Farber M."/>
            <person name="Gahlot S."/>
            <person name="Gamble J."/>
            <person name="Gupta D."/>
            <person name="Gupta Y."/>
            <person name="Jackson L."/>
            <person name="Malandrin L."/>
            <person name="Malas T.B."/>
            <person name="Moussa E."/>
            <person name="Nair M."/>
            <person name="Reid A.J."/>
            <person name="Sanders M."/>
            <person name="Sharma J."/>
            <person name="Tracey A."/>
            <person name="Quail M.A."/>
            <person name="Weir W."/>
            <person name="Wastling J.M."/>
            <person name="Hall N."/>
            <person name="Willadsen P."/>
            <person name="Lingelbach K."/>
            <person name="Shiels B."/>
            <person name="Tait A."/>
            <person name="Berriman M."/>
            <person name="Allred D.R."/>
            <person name="Pain A."/>
        </authorList>
    </citation>
    <scope>NUCLEOTIDE SEQUENCE [LARGE SCALE GENOMIC DNA]</scope>
    <source>
        <strain evidence="3">Bond</strain>
    </source>
</reference>
<organism evidence="2 3">
    <name type="scientific">Babesia bigemina</name>
    <dbReference type="NCBI Taxonomy" id="5866"/>
    <lineage>
        <taxon>Eukaryota</taxon>
        <taxon>Sar</taxon>
        <taxon>Alveolata</taxon>
        <taxon>Apicomplexa</taxon>
        <taxon>Aconoidasida</taxon>
        <taxon>Piroplasmida</taxon>
        <taxon>Babesiidae</taxon>
        <taxon>Babesia</taxon>
    </lineage>
</organism>
<dbReference type="KEGG" id="bbig:BBBOND_0105010"/>
<evidence type="ECO:0000313" key="3">
    <source>
        <dbReference type="Proteomes" id="UP000033188"/>
    </source>
</evidence>
<dbReference type="Proteomes" id="UP000033188">
    <property type="component" value="Chromosome 1"/>
</dbReference>
<evidence type="ECO:0000256" key="1">
    <source>
        <dbReference type="SAM" id="SignalP"/>
    </source>
</evidence>
<name>A0A061D248_BABBI</name>
<keyword evidence="3" id="KW-1185">Reference proteome</keyword>
<proteinExistence type="predicted"/>
<protein>
    <submittedName>
        <fullName evidence="2">Uncharacterized protein</fullName>
    </submittedName>
</protein>
<feature type="signal peptide" evidence="1">
    <location>
        <begin position="1"/>
        <end position="22"/>
    </location>
</feature>
<sequence length="51" mass="5511">MGFPTRCSRILLCLLLCVCCSAFSAQSLHNHILLAENTVVLSFLTDEPAAS</sequence>